<feature type="non-terminal residue" evidence="2">
    <location>
        <position position="105"/>
    </location>
</feature>
<sequence>GQRKEMFSEAYQVEKRRREEQERQQNLEIIWKNIAEIIDNCEGEHQSDAYWVLGSHYPLCRGNHMSLDGSGIPLDKVLKAYPENAVPDQPIVWNYTLKFPDKSIA</sequence>
<dbReference type="EMBL" id="CAJVQB010070075">
    <property type="protein sequence ID" value="CAG8842763.1"/>
    <property type="molecule type" value="Genomic_DNA"/>
</dbReference>
<evidence type="ECO:0000313" key="2">
    <source>
        <dbReference type="EMBL" id="CAG8842763.1"/>
    </source>
</evidence>
<comment type="caution">
    <text evidence="2">The sequence shown here is derived from an EMBL/GenBank/DDBJ whole genome shotgun (WGS) entry which is preliminary data.</text>
</comment>
<gene>
    <name evidence="2" type="ORF">GMARGA_LOCUS36163</name>
</gene>
<feature type="non-terminal residue" evidence="2">
    <location>
        <position position="1"/>
    </location>
</feature>
<evidence type="ECO:0000313" key="3">
    <source>
        <dbReference type="Proteomes" id="UP000789901"/>
    </source>
</evidence>
<name>A0ABN7WX18_GIGMA</name>
<feature type="region of interest" description="Disordered" evidence="1">
    <location>
        <begin position="1"/>
        <end position="22"/>
    </location>
</feature>
<proteinExistence type="predicted"/>
<organism evidence="2 3">
    <name type="scientific">Gigaspora margarita</name>
    <dbReference type="NCBI Taxonomy" id="4874"/>
    <lineage>
        <taxon>Eukaryota</taxon>
        <taxon>Fungi</taxon>
        <taxon>Fungi incertae sedis</taxon>
        <taxon>Mucoromycota</taxon>
        <taxon>Glomeromycotina</taxon>
        <taxon>Glomeromycetes</taxon>
        <taxon>Diversisporales</taxon>
        <taxon>Gigasporaceae</taxon>
        <taxon>Gigaspora</taxon>
    </lineage>
</organism>
<protein>
    <submittedName>
        <fullName evidence="2">37211_t:CDS:1</fullName>
    </submittedName>
</protein>
<dbReference type="Proteomes" id="UP000789901">
    <property type="component" value="Unassembled WGS sequence"/>
</dbReference>
<keyword evidence="3" id="KW-1185">Reference proteome</keyword>
<accession>A0ABN7WX18</accession>
<evidence type="ECO:0000256" key="1">
    <source>
        <dbReference type="SAM" id="MobiDB-lite"/>
    </source>
</evidence>
<reference evidence="2 3" key="1">
    <citation type="submission" date="2021-06" db="EMBL/GenBank/DDBJ databases">
        <authorList>
            <person name="Kallberg Y."/>
            <person name="Tangrot J."/>
            <person name="Rosling A."/>
        </authorList>
    </citation>
    <scope>NUCLEOTIDE SEQUENCE [LARGE SCALE GENOMIC DNA]</scope>
    <source>
        <strain evidence="2 3">120-4 pot B 10/14</strain>
    </source>
</reference>